<dbReference type="InterPro" id="IPR001763">
    <property type="entry name" value="Rhodanese-like_dom"/>
</dbReference>
<keyword evidence="5" id="KW-1185">Reference proteome</keyword>
<dbReference type="Gene3D" id="3.40.250.10">
    <property type="entry name" value="Rhodanese-like domain"/>
    <property type="match status" value="2"/>
</dbReference>
<reference evidence="4 5" key="1">
    <citation type="submission" date="2021-05" db="EMBL/GenBank/DDBJ databases">
        <title>Novel species in genus Cellulomonas.</title>
        <authorList>
            <person name="Zhang G."/>
        </authorList>
    </citation>
    <scope>NUCLEOTIDE SEQUENCE [LARGE SCALE GENOMIC DNA]</scope>
    <source>
        <strain evidence="5">zg-ZUI157</strain>
    </source>
</reference>
<dbReference type="Pfam" id="PF00581">
    <property type="entry name" value="Rhodanese"/>
    <property type="match status" value="2"/>
</dbReference>
<keyword evidence="2" id="KW-0677">Repeat</keyword>
<evidence type="ECO:0000259" key="3">
    <source>
        <dbReference type="PROSITE" id="PS50206"/>
    </source>
</evidence>
<dbReference type="PROSITE" id="PS50206">
    <property type="entry name" value="RHODANESE_3"/>
    <property type="match status" value="2"/>
</dbReference>
<dbReference type="SUPFAM" id="SSF52821">
    <property type="entry name" value="Rhodanese/Cell cycle control phosphatase"/>
    <property type="match status" value="2"/>
</dbReference>
<protein>
    <submittedName>
        <fullName evidence="4">Sulfurtransferase</fullName>
    </submittedName>
</protein>
<dbReference type="InterPro" id="IPR001307">
    <property type="entry name" value="Thiosulphate_STrfase_CS"/>
</dbReference>
<keyword evidence="1" id="KW-0808">Transferase</keyword>
<sequence>MAPALPALVSPDALRAAQAASTVTLVVLDASTALATHGEAEPYTAEPLREQYLEAHVPGAAFVDVTHELSDTSAPQLFTVPSPQALAAAFGALGIGDDTHVVVYDDVGSAWATRVWWLLRWLGHDRVSVLDGGLAAWQAAGFAAASGAEDDAAARATPATLTPRERPELLATLPQVERISSGSAPGLLVNALDPATFRGEQDVSPYPRRGRIPGSVNVPLFTLLDPGTGRFLPADELRERLRSGGLLDGDGAVTYCGGGIAATVPAFAAYVATGAEVAVYDGSLSEWTSDYSRPVDVG</sequence>
<accession>A0ABX8GKL1</accession>
<dbReference type="InterPro" id="IPR036873">
    <property type="entry name" value="Rhodanese-like_dom_sf"/>
</dbReference>
<proteinExistence type="predicted"/>
<organism evidence="4 5">
    <name type="scientific">Cellulomonas dongxiuzhuiae</name>
    <dbReference type="NCBI Taxonomy" id="2819979"/>
    <lineage>
        <taxon>Bacteria</taxon>
        <taxon>Bacillati</taxon>
        <taxon>Actinomycetota</taxon>
        <taxon>Actinomycetes</taxon>
        <taxon>Micrococcales</taxon>
        <taxon>Cellulomonadaceae</taxon>
        <taxon>Cellulomonas</taxon>
    </lineage>
</organism>
<feature type="domain" description="Rhodanese" evidence="3">
    <location>
        <begin position="49"/>
        <end position="146"/>
    </location>
</feature>
<dbReference type="InterPro" id="IPR045078">
    <property type="entry name" value="TST/MPST-like"/>
</dbReference>
<evidence type="ECO:0000256" key="2">
    <source>
        <dbReference type="ARBA" id="ARBA00022737"/>
    </source>
</evidence>
<gene>
    <name evidence="4" type="ORF">KKR89_02080</name>
</gene>
<dbReference type="CDD" id="cd01448">
    <property type="entry name" value="TST_Repeat_1"/>
    <property type="match status" value="1"/>
</dbReference>
<evidence type="ECO:0000313" key="5">
    <source>
        <dbReference type="Proteomes" id="UP000679335"/>
    </source>
</evidence>
<evidence type="ECO:0000313" key="4">
    <source>
        <dbReference type="EMBL" id="QWC16488.1"/>
    </source>
</evidence>
<dbReference type="PANTHER" id="PTHR11364:SF27">
    <property type="entry name" value="SULFURTRANSFERASE"/>
    <property type="match status" value="1"/>
</dbReference>
<evidence type="ECO:0000256" key="1">
    <source>
        <dbReference type="ARBA" id="ARBA00022679"/>
    </source>
</evidence>
<feature type="domain" description="Rhodanese" evidence="3">
    <location>
        <begin position="208"/>
        <end position="296"/>
    </location>
</feature>
<dbReference type="PANTHER" id="PTHR11364">
    <property type="entry name" value="THIOSULFATE SULFERTANSFERASE"/>
    <property type="match status" value="1"/>
</dbReference>
<dbReference type="Proteomes" id="UP000679335">
    <property type="component" value="Chromosome"/>
</dbReference>
<dbReference type="EMBL" id="CP076023">
    <property type="protein sequence ID" value="QWC16488.1"/>
    <property type="molecule type" value="Genomic_DNA"/>
</dbReference>
<dbReference type="SMART" id="SM00450">
    <property type="entry name" value="RHOD"/>
    <property type="match status" value="2"/>
</dbReference>
<name>A0ABX8GKL1_9CELL</name>
<dbReference type="PROSITE" id="PS00380">
    <property type="entry name" value="RHODANESE_1"/>
    <property type="match status" value="1"/>
</dbReference>
<dbReference type="CDD" id="cd01449">
    <property type="entry name" value="TST_Repeat_2"/>
    <property type="match status" value="1"/>
</dbReference>
<dbReference type="RefSeq" id="WP_208197051.1">
    <property type="nucleotide sequence ID" value="NZ_CP076023.1"/>
</dbReference>